<proteinExistence type="inferred from homology"/>
<evidence type="ECO:0000256" key="2">
    <source>
        <dbReference type="ARBA" id="ARBA00022598"/>
    </source>
</evidence>
<dbReference type="Gene3D" id="3.40.50.12780">
    <property type="entry name" value="N-terminal domain of ligase-like"/>
    <property type="match status" value="1"/>
</dbReference>
<dbReference type="Proteomes" id="UP001500782">
    <property type="component" value="Unassembled WGS sequence"/>
</dbReference>
<comment type="function">
    <text evidence="5">Converts 2-succinylbenzoate (OSB) to 2-succinylbenzoyl-CoA (OSB-CoA).</text>
</comment>
<name>A0ABN0W5H9_9BACI</name>
<dbReference type="InterPro" id="IPR000873">
    <property type="entry name" value="AMP-dep_synth/lig_dom"/>
</dbReference>
<evidence type="ECO:0000256" key="1">
    <source>
        <dbReference type="ARBA" id="ARBA00022428"/>
    </source>
</evidence>
<protein>
    <recommendedName>
        <fullName evidence="5">2-succinylbenzoate--CoA ligase</fullName>
        <ecNumber evidence="5">6.2.1.26</ecNumber>
    </recommendedName>
    <alternativeName>
        <fullName evidence="5">o-succinylbenzoyl-CoA synthetase</fullName>
        <shortName evidence="5">OSB-CoA synthetase</shortName>
    </alternativeName>
</protein>
<reference evidence="8 9" key="1">
    <citation type="journal article" date="2019" name="Int. J. Syst. Evol. Microbiol.">
        <title>The Global Catalogue of Microorganisms (GCM) 10K type strain sequencing project: providing services to taxonomists for standard genome sequencing and annotation.</title>
        <authorList>
            <consortium name="The Broad Institute Genomics Platform"/>
            <consortium name="The Broad Institute Genome Sequencing Center for Infectious Disease"/>
            <person name="Wu L."/>
            <person name="Ma J."/>
        </authorList>
    </citation>
    <scope>NUCLEOTIDE SEQUENCE [LARGE SCALE GENOMIC DNA]</scope>
    <source>
        <strain evidence="8 9">JCM 9731</strain>
    </source>
</reference>
<gene>
    <name evidence="5" type="primary">menE</name>
    <name evidence="8" type="ORF">GCM10008967_15500</name>
</gene>
<keyword evidence="9" id="KW-1185">Reference proteome</keyword>
<organism evidence="8 9">
    <name type="scientific">Bacillus carboniphilus</name>
    <dbReference type="NCBI Taxonomy" id="86663"/>
    <lineage>
        <taxon>Bacteria</taxon>
        <taxon>Bacillati</taxon>
        <taxon>Bacillota</taxon>
        <taxon>Bacilli</taxon>
        <taxon>Bacillales</taxon>
        <taxon>Bacillaceae</taxon>
        <taxon>Bacillus</taxon>
    </lineage>
</organism>
<dbReference type="InterPro" id="IPR042099">
    <property type="entry name" value="ANL_N_sf"/>
</dbReference>
<dbReference type="Pfam" id="PF13193">
    <property type="entry name" value="AMP-binding_C"/>
    <property type="match status" value="1"/>
</dbReference>
<dbReference type="HAMAP" id="MF_00731">
    <property type="entry name" value="MenE"/>
    <property type="match status" value="1"/>
</dbReference>
<keyword evidence="4 5" id="KW-0067">ATP-binding</keyword>
<evidence type="ECO:0000313" key="9">
    <source>
        <dbReference type="Proteomes" id="UP001500782"/>
    </source>
</evidence>
<evidence type="ECO:0000313" key="8">
    <source>
        <dbReference type="EMBL" id="GAA0325825.1"/>
    </source>
</evidence>
<dbReference type="PANTHER" id="PTHR43201:SF5">
    <property type="entry name" value="MEDIUM-CHAIN ACYL-COA LIGASE ACSF2, MITOCHONDRIAL"/>
    <property type="match status" value="1"/>
</dbReference>
<keyword evidence="1 5" id="KW-0474">Menaquinone biosynthesis</keyword>
<sequence length="477" mass="53756">MSTVTPVWVTQRAQLTPDRIGLIFEGQSYTFQQLWEHSNKWASFLYEKGVRKGHHVGICMKNEPRMVFIIHALQLLGAKSILINRRLTAEEISWQIENSKTTCFVHDISNLEVDILTIAIQEDTQPKTTSKAEIVDECSLDDVCSVMYTSGTTGKPKGVLHTYGNHWWSATGSALNMGLSHDDVWLAAVPLFHISGYSILMRSVIYGIPVLLYERFDEAEINEEIIKGNVTIISVVAAMLSRLLENLSSRRYSEKFRCMLLGGGPAPYPILKECKDKQIPVYQTYGMTETASQIVTLSPEYALSKLGSAGKPLFPCQVRIERKGDEQHGEILVKGPNVTHGYWERPDANTDSYVDGWFRTGDIGYLDEGGFLYVMDRRSDLIISGGENIYPAEVESVLLSHPAVREAGVVGKEHPHWGQVPVAFIVLKEEVRVDQMIEWAKTKLASYKVPKEIMVVDTLPRNASNKLLRKELRKKLR</sequence>
<dbReference type="CDD" id="cd05912">
    <property type="entry name" value="OSB_CoA_lg"/>
    <property type="match status" value="1"/>
</dbReference>
<dbReference type="NCBIfam" id="NF002966">
    <property type="entry name" value="PRK03640.1"/>
    <property type="match status" value="1"/>
</dbReference>
<evidence type="ECO:0000256" key="4">
    <source>
        <dbReference type="ARBA" id="ARBA00022840"/>
    </source>
</evidence>
<dbReference type="SUPFAM" id="SSF56801">
    <property type="entry name" value="Acetyl-CoA synthetase-like"/>
    <property type="match status" value="1"/>
</dbReference>
<comment type="pathway">
    <text evidence="5">Quinol/quinone metabolism; menaquinone biosynthesis.</text>
</comment>
<dbReference type="PROSITE" id="PS00455">
    <property type="entry name" value="AMP_BINDING"/>
    <property type="match status" value="1"/>
</dbReference>
<dbReference type="RefSeq" id="WP_343797900.1">
    <property type="nucleotide sequence ID" value="NZ_BAAADJ010000017.1"/>
</dbReference>
<dbReference type="GO" id="GO:0016874">
    <property type="term" value="F:ligase activity"/>
    <property type="evidence" value="ECO:0007669"/>
    <property type="project" value="UniProtKB-KW"/>
</dbReference>
<dbReference type="Gene3D" id="3.30.300.30">
    <property type="match status" value="1"/>
</dbReference>
<dbReference type="InterPro" id="IPR025110">
    <property type="entry name" value="AMP-bd_C"/>
</dbReference>
<evidence type="ECO:0000259" key="7">
    <source>
        <dbReference type="Pfam" id="PF13193"/>
    </source>
</evidence>
<keyword evidence="3 5" id="KW-0547">Nucleotide-binding</keyword>
<dbReference type="EMBL" id="BAAADJ010000017">
    <property type="protein sequence ID" value="GAA0325825.1"/>
    <property type="molecule type" value="Genomic_DNA"/>
</dbReference>
<dbReference type="PANTHER" id="PTHR43201">
    <property type="entry name" value="ACYL-COA SYNTHETASE"/>
    <property type="match status" value="1"/>
</dbReference>
<dbReference type="InterPro" id="IPR045851">
    <property type="entry name" value="AMP-bd_C_sf"/>
</dbReference>
<dbReference type="Pfam" id="PF00501">
    <property type="entry name" value="AMP-binding"/>
    <property type="match status" value="1"/>
</dbReference>
<comment type="caution">
    <text evidence="8">The sequence shown here is derived from an EMBL/GenBank/DDBJ whole genome shotgun (WGS) entry which is preliminary data.</text>
</comment>
<dbReference type="InterPro" id="IPR010192">
    <property type="entry name" value="MenE"/>
</dbReference>
<keyword evidence="2 5" id="KW-0436">Ligase</keyword>
<evidence type="ECO:0000256" key="3">
    <source>
        <dbReference type="ARBA" id="ARBA00022741"/>
    </source>
</evidence>
<feature type="domain" description="AMP-dependent synthetase/ligase" evidence="6">
    <location>
        <begin position="11"/>
        <end position="343"/>
    </location>
</feature>
<feature type="domain" description="AMP-binding enzyme C-terminal" evidence="7">
    <location>
        <begin position="393"/>
        <end position="466"/>
    </location>
</feature>
<comment type="pathway">
    <text evidence="5">Quinol/quinone metabolism; 1,4-dihydroxy-2-naphthoate biosynthesis; 1,4-dihydroxy-2-naphthoate from chorismate: step 5/7.</text>
</comment>
<evidence type="ECO:0000256" key="5">
    <source>
        <dbReference type="HAMAP-Rule" id="MF_00731"/>
    </source>
</evidence>
<comment type="similarity">
    <text evidence="5">Belongs to the ATP-dependent AMP-binding enzyme family. MenE subfamily.</text>
</comment>
<comment type="catalytic activity">
    <reaction evidence="5">
        <text>2-succinylbenzoate + ATP + CoA = 2-succinylbenzoyl-CoA + AMP + diphosphate</text>
        <dbReference type="Rhea" id="RHEA:17009"/>
        <dbReference type="ChEBI" id="CHEBI:18325"/>
        <dbReference type="ChEBI" id="CHEBI:30616"/>
        <dbReference type="ChEBI" id="CHEBI:33019"/>
        <dbReference type="ChEBI" id="CHEBI:57287"/>
        <dbReference type="ChEBI" id="CHEBI:57364"/>
        <dbReference type="ChEBI" id="CHEBI:456215"/>
        <dbReference type="EC" id="6.2.1.26"/>
    </reaction>
</comment>
<dbReference type="NCBIfam" id="TIGR01923">
    <property type="entry name" value="menE"/>
    <property type="match status" value="1"/>
</dbReference>
<dbReference type="InterPro" id="IPR020845">
    <property type="entry name" value="AMP-binding_CS"/>
</dbReference>
<evidence type="ECO:0000259" key="6">
    <source>
        <dbReference type="Pfam" id="PF00501"/>
    </source>
</evidence>
<dbReference type="EC" id="6.2.1.26" evidence="5"/>
<accession>A0ABN0W5H9</accession>